<dbReference type="AlphaFoldDB" id="A0A4Q9GTI0"/>
<reference evidence="3" key="1">
    <citation type="submission" date="2019-02" db="EMBL/GenBank/DDBJ databases">
        <title>Glaciihabitans arcticus sp. nov., a psychrotolerant bacterium isolated from polar soil.</title>
        <authorList>
            <person name="Dahal R.H."/>
        </authorList>
    </citation>
    <scope>NUCLEOTIDE SEQUENCE [LARGE SCALE GENOMIC DNA]</scope>
    <source>
        <strain evidence="3">RP-3-7</strain>
    </source>
</reference>
<keyword evidence="1" id="KW-0472">Membrane</keyword>
<evidence type="ECO:0000313" key="2">
    <source>
        <dbReference type="EMBL" id="TBN55530.1"/>
    </source>
</evidence>
<feature type="transmembrane region" description="Helical" evidence="1">
    <location>
        <begin position="361"/>
        <end position="379"/>
    </location>
</feature>
<feature type="transmembrane region" description="Helical" evidence="1">
    <location>
        <begin position="655"/>
        <end position="679"/>
    </location>
</feature>
<sequence>MAVFLTLQSFQFSGAQQANQMVGAYDYSLQTGTFISLGDSGEITDDALQAAIAQAGAVNSIIRYNISDGLTIEDKLSTSVGFEEGDWSDEPFPNRLFIQDGRWPANVSEVTVSSVLAEDYPVGSSVSLFDGNWTATVVGVAKDDFSRRTSTLFGFPGTWNSLATIDDVVAERYGNTANRSVYWSGGDPTVIVDVVADVLSSSEGSQANDILLQQVQSRSELTSRTSSPLIEFGLGSLIAPFVASMVGTIVATRFINRIRAVMLSIGIARRKTGLSALWAIVASLVLGLIAGCSTGIAVGLALRPLLDLASERAIGPVYDVEVMLLGALVASLLGGGLGALLNNVRQSLSARELVAANRAPVHYIVLPILCVVLVTAGYVSAQAAQSTDQMILSGICFALSGVALLPLVLELLLLREPRSMPALLASRRLKAEIRQSGWITSSVSALLVVAFAASTLLASALATVNDSNSSAVPVGQIYFTPPADLPDTAADGLTQEIGDYIGLQPISFFIADGGVDLLDGSTIVVESVTAFETLTGVELSSSEVDLLQNGGTIRTKQPNVPEVSFESSDGARHTFSATVKEGLANDYRRLDGFILRSTAQANDIGLVNQTRVFLNGSRDQLALAESAPIELGFNSEWLTLNNVPDIFSEPVEARIAASTISALAVSIMIFFVLSATRLLRANLSTLRSIGAHRGWLNAVLFAQTSTVLTLAVVGAAFTAVVGMFATIRISGIELQLVIPWQSIGMTILILVAGTLIAAFVSSGRLTNDERFTST</sequence>
<feature type="transmembrane region" description="Helical" evidence="1">
    <location>
        <begin position="232"/>
        <end position="255"/>
    </location>
</feature>
<protein>
    <submittedName>
        <fullName evidence="2">ABC transporter permease</fullName>
    </submittedName>
</protein>
<dbReference type="Proteomes" id="UP000294194">
    <property type="component" value="Unassembled WGS sequence"/>
</dbReference>
<name>A0A4Q9GTI0_9MICO</name>
<feature type="transmembrane region" description="Helical" evidence="1">
    <location>
        <begin position="700"/>
        <end position="725"/>
    </location>
</feature>
<proteinExistence type="predicted"/>
<organism evidence="2 3">
    <name type="scientific">Glaciihabitans arcticus</name>
    <dbReference type="NCBI Taxonomy" id="2668039"/>
    <lineage>
        <taxon>Bacteria</taxon>
        <taxon>Bacillati</taxon>
        <taxon>Actinomycetota</taxon>
        <taxon>Actinomycetes</taxon>
        <taxon>Micrococcales</taxon>
        <taxon>Microbacteriaceae</taxon>
        <taxon>Glaciihabitans</taxon>
    </lineage>
</organism>
<feature type="transmembrane region" description="Helical" evidence="1">
    <location>
        <begin position="391"/>
        <end position="414"/>
    </location>
</feature>
<feature type="transmembrane region" description="Helical" evidence="1">
    <location>
        <begin position="737"/>
        <end position="760"/>
    </location>
</feature>
<feature type="transmembrane region" description="Helical" evidence="1">
    <location>
        <begin position="276"/>
        <end position="302"/>
    </location>
</feature>
<feature type="transmembrane region" description="Helical" evidence="1">
    <location>
        <begin position="322"/>
        <end position="341"/>
    </location>
</feature>
<gene>
    <name evidence="2" type="ORF">EYE40_15135</name>
</gene>
<comment type="caution">
    <text evidence="2">The sequence shown here is derived from an EMBL/GenBank/DDBJ whole genome shotgun (WGS) entry which is preliminary data.</text>
</comment>
<accession>A0A4Q9GTI0</accession>
<evidence type="ECO:0000313" key="3">
    <source>
        <dbReference type="Proteomes" id="UP000294194"/>
    </source>
</evidence>
<feature type="transmembrane region" description="Helical" evidence="1">
    <location>
        <begin position="435"/>
        <end position="462"/>
    </location>
</feature>
<dbReference type="EMBL" id="SISG01000002">
    <property type="protein sequence ID" value="TBN55530.1"/>
    <property type="molecule type" value="Genomic_DNA"/>
</dbReference>
<keyword evidence="1" id="KW-0812">Transmembrane</keyword>
<keyword evidence="3" id="KW-1185">Reference proteome</keyword>
<keyword evidence="1" id="KW-1133">Transmembrane helix</keyword>
<evidence type="ECO:0000256" key="1">
    <source>
        <dbReference type="SAM" id="Phobius"/>
    </source>
</evidence>
<dbReference type="RefSeq" id="WP_130983101.1">
    <property type="nucleotide sequence ID" value="NZ_SISG01000002.1"/>
</dbReference>